<evidence type="ECO:0000256" key="2">
    <source>
        <dbReference type="ARBA" id="ARBA00022771"/>
    </source>
</evidence>
<dbReference type="InterPro" id="IPR013083">
    <property type="entry name" value="Znf_RING/FYVE/PHD"/>
</dbReference>
<keyword evidence="8" id="KW-1185">Reference proteome</keyword>
<name>A0A422NZN3_9TRYP</name>
<dbReference type="RefSeq" id="XP_029226303.1">
    <property type="nucleotide sequence ID" value="XM_029373580.1"/>
</dbReference>
<organism evidence="7 8">
    <name type="scientific">Trypanosoma conorhini</name>
    <dbReference type="NCBI Taxonomy" id="83891"/>
    <lineage>
        <taxon>Eukaryota</taxon>
        <taxon>Discoba</taxon>
        <taxon>Euglenozoa</taxon>
        <taxon>Kinetoplastea</taxon>
        <taxon>Metakinetoplastina</taxon>
        <taxon>Trypanosomatida</taxon>
        <taxon>Trypanosomatidae</taxon>
        <taxon>Trypanosoma</taxon>
    </lineage>
</organism>
<evidence type="ECO:0000313" key="7">
    <source>
        <dbReference type="EMBL" id="RNF10930.1"/>
    </source>
</evidence>
<dbReference type="EMBL" id="MKKU01000471">
    <property type="protein sequence ID" value="RNF10930.1"/>
    <property type="molecule type" value="Genomic_DNA"/>
</dbReference>
<proteinExistence type="predicted"/>
<dbReference type="PANTHER" id="PTHR45931:SF3">
    <property type="entry name" value="RING ZINC FINGER-CONTAINING PROTEIN"/>
    <property type="match status" value="1"/>
</dbReference>
<dbReference type="AlphaFoldDB" id="A0A422NZN3"/>
<sequence length="388" mass="42503">MPLQSINFGDLNDGIDWVNAIPPHVAAQQQINEALRVLHHPASLFLAWPLPEDSFPVPRAIRLRREAESREMASRSRRGLVNSRAEAAQMQWDRTQRGQLIPRSNPNSEPAARRPAPERIVAQQHTQQLQRQAPRAAHVDSSLARLANSGLDPHVSQLVSYMDEMMNLGLDQHASVGNSAIAFRGESLHISSTSGAGGAGGVPTYTRVAVSMQVPADASPQFTAHVERGALQPRHRSQQNRSGVAYDIITGQGGEPLTQVTAANRTRRSRGGNSGVWEIDDFSFENLLQLDEGNKPAGLSLQQIRGMRAVPYSCVEPKKSGTRESGKRSAGGGEACPICLEEYSSGTMVLKIGCGHVFHHGCIAKWLKESNRCPTCRYEIPRLRERGR</sequence>
<keyword evidence="1" id="KW-0479">Metal-binding</keyword>
<feature type="region of interest" description="Disordered" evidence="5">
    <location>
        <begin position="67"/>
        <end position="116"/>
    </location>
</feature>
<comment type="caution">
    <text evidence="7">The sequence shown here is derived from an EMBL/GenBank/DDBJ whole genome shotgun (WGS) entry which is preliminary data.</text>
</comment>
<evidence type="ECO:0000256" key="1">
    <source>
        <dbReference type="ARBA" id="ARBA00022723"/>
    </source>
</evidence>
<dbReference type="Proteomes" id="UP000284403">
    <property type="component" value="Unassembled WGS sequence"/>
</dbReference>
<evidence type="ECO:0000259" key="6">
    <source>
        <dbReference type="PROSITE" id="PS50089"/>
    </source>
</evidence>
<dbReference type="Pfam" id="PF13639">
    <property type="entry name" value="zf-RING_2"/>
    <property type="match status" value="1"/>
</dbReference>
<dbReference type="GO" id="GO:0061630">
    <property type="term" value="F:ubiquitin protein ligase activity"/>
    <property type="evidence" value="ECO:0007669"/>
    <property type="project" value="TreeGrafter"/>
</dbReference>
<accession>A0A422NZN3</accession>
<dbReference type="InterPro" id="IPR001841">
    <property type="entry name" value="Znf_RING"/>
</dbReference>
<reference evidence="7 8" key="1">
    <citation type="journal article" date="2018" name="BMC Genomics">
        <title>Genomic comparison of Trypanosoma conorhini and Trypanosoma rangeli to Trypanosoma cruzi strains of high and low virulence.</title>
        <authorList>
            <person name="Bradwell K.R."/>
            <person name="Koparde V.N."/>
            <person name="Matveyev A.V."/>
            <person name="Serrano M.G."/>
            <person name="Alves J.M."/>
            <person name="Parikh H."/>
            <person name="Huang B."/>
            <person name="Lee V."/>
            <person name="Espinosa-Alvarez O."/>
            <person name="Ortiz P.A."/>
            <person name="Costa-Martins A.G."/>
            <person name="Teixeira M.M."/>
            <person name="Buck G.A."/>
        </authorList>
    </citation>
    <scope>NUCLEOTIDE SEQUENCE [LARGE SCALE GENOMIC DNA]</scope>
    <source>
        <strain evidence="7 8">025E</strain>
    </source>
</reference>
<dbReference type="Gene3D" id="3.30.40.10">
    <property type="entry name" value="Zinc/RING finger domain, C3HC4 (zinc finger)"/>
    <property type="match status" value="1"/>
</dbReference>
<dbReference type="PROSITE" id="PS50089">
    <property type="entry name" value="ZF_RING_2"/>
    <property type="match status" value="1"/>
</dbReference>
<dbReference type="GO" id="GO:0005634">
    <property type="term" value="C:nucleus"/>
    <property type="evidence" value="ECO:0007669"/>
    <property type="project" value="TreeGrafter"/>
</dbReference>
<gene>
    <name evidence="7" type="ORF">Tco025E_06708</name>
</gene>
<evidence type="ECO:0000313" key="8">
    <source>
        <dbReference type="Proteomes" id="UP000284403"/>
    </source>
</evidence>
<evidence type="ECO:0000256" key="4">
    <source>
        <dbReference type="PROSITE-ProRule" id="PRU00175"/>
    </source>
</evidence>
<dbReference type="InterPro" id="IPR051834">
    <property type="entry name" value="RING_finger_E3_ligase"/>
</dbReference>
<feature type="domain" description="RING-type" evidence="6">
    <location>
        <begin position="336"/>
        <end position="377"/>
    </location>
</feature>
<keyword evidence="3" id="KW-0862">Zinc</keyword>
<dbReference type="GO" id="GO:0008270">
    <property type="term" value="F:zinc ion binding"/>
    <property type="evidence" value="ECO:0007669"/>
    <property type="project" value="UniProtKB-KW"/>
</dbReference>
<dbReference type="PANTHER" id="PTHR45931">
    <property type="entry name" value="SI:CH211-59O9.10"/>
    <property type="match status" value="1"/>
</dbReference>
<evidence type="ECO:0000256" key="3">
    <source>
        <dbReference type="ARBA" id="ARBA00022833"/>
    </source>
</evidence>
<dbReference type="SUPFAM" id="SSF57850">
    <property type="entry name" value="RING/U-box"/>
    <property type="match status" value="1"/>
</dbReference>
<dbReference type="SMART" id="SM00184">
    <property type="entry name" value="RING"/>
    <property type="match status" value="1"/>
</dbReference>
<protein>
    <submittedName>
        <fullName evidence="7">Putative zinc finger protein</fullName>
    </submittedName>
</protein>
<evidence type="ECO:0000256" key="5">
    <source>
        <dbReference type="SAM" id="MobiDB-lite"/>
    </source>
</evidence>
<dbReference type="OrthoDB" id="3365801at2759"/>
<dbReference type="GO" id="GO:0006511">
    <property type="term" value="P:ubiquitin-dependent protein catabolic process"/>
    <property type="evidence" value="ECO:0007669"/>
    <property type="project" value="TreeGrafter"/>
</dbReference>
<dbReference type="GeneID" id="40320319"/>
<keyword evidence="2 4" id="KW-0863">Zinc-finger</keyword>